<dbReference type="AlphaFoldDB" id="A0A2A5WYC6"/>
<keyword evidence="1" id="KW-1133">Transmembrane helix</keyword>
<keyword evidence="1" id="KW-0472">Membrane</keyword>
<protein>
    <submittedName>
        <fullName evidence="2">DUF368 domain-containing protein</fullName>
    </submittedName>
</protein>
<dbReference type="InterPro" id="IPR007163">
    <property type="entry name" value="VCA0040-like"/>
</dbReference>
<feature type="transmembrane region" description="Helical" evidence="1">
    <location>
        <begin position="121"/>
        <end position="141"/>
    </location>
</feature>
<feature type="transmembrane region" description="Helical" evidence="1">
    <location>
        <begin position="97"/>
        <end position="114"/>
    </location>
</feature>
<evidence type="ECO:0000313" key="3">
    <source>
        <dbReference type="Proteomes" id="UP000219327"/>
    </source>
</evidence>
<dbReference type="Proteomes" id="UP000219327">
    <property type="component" value="Unassembled WGS sequence"/>
</dbReference>
<name>A0A2A5WYC6_9GAMM</name>
<reference evidence="2 3" key="1">
    <citation type="submission" date="2017-08" db="EMBL/GenBank/DDBJ databases">
        <title>Fine stratification of microbial communities through a metagenomic profile of the photic zone.</title>
        <authorList>
            <person name="Haro-Moreno J.M."/>
            <person name="Lopez-Perez M."/>
            <person name="De La Torre J."/>
            <person name="Picazo A."/>
            <person name="Camacho A."/>
            <person name="Rodriguez-Valera F."/>
        </authorList>
    </citation>
    <scope>NUCLEOTIDE SEQUENCE [LARGE SCALE GENOMIC DNA]</scope>
    <source>
        <strain evidence="2">MED-G24</strain>
    </source>
</reference>
<feature type="transmembrane region" description="Helical" evidence="1">
    <location>
        <begin position="69"/>
        <end position="91"/>
    </location>
</feature>
<proteinExistence type="predicted"/>
<dbReference type="EMBL" id="NTKD01000005">
    <property type="protein sequence ID" value="PDH41298.1"/>
    <property type="molecule type" value="Genomic_DNA"/>
</dbReference>
<evidence type="ECO:0000313" key="2">
    <source>
        <dbReference type="EMBL" id="PDH41298.1"/>
    </source>
</evidence>
<feature type="transmembrane region" description="Helical" evidence="1">
    <location>
        <begin position="281"/>
        <end position="298"/>
    </location>
</feature>
<feature type="transmembrane region" description="Helical" evidence="1">
    <location>
        <begin position="194"/>
        <end position="219"/>
    </location>
</feature>
<dbReference type="PANTHER" id="PTHR37308">
    <property type="entry name" value="INTEGRAL MEMBRANE PROTEIN"/>
    <property type="match status" value="1"/>
</dbReference>
<dbReference type="Pfam" id="PF04018">
    <property type="entry name" value="VCA0040-like"/>
    <property type="match status" value="1"/>
</dbReference>
<keyword evidence="1" id="KW-0812">Transmembrane</keyword>
<organism evidence="2 3">
    <name type="scientific">OM182 bacterium MED-G24</name>
    <dbReference type="NCBI Taxonomy" id="1986255"/>
    <lineage>
        <taxon>Bacteria</taxon>
        <taxon>Pseudomonadati</taxon>
        <taxon>Pseudomonadota</taxon>
        <taxon>Gammaproteobacteria</taxon>
        <taxon>OMG group</taxon>
        <taxon>OM182 clade</taxon>
    </lineage>
</organism>
<gene>
    <name evidence="2" type="ORF">CNE99_02070</name>
</gene>
<accession>A0A2A5WYC6</accession>
<feature type="transmembrane region" description="Helical" evidence="1">
    <location>
        <begin position="153"/>
        <end position="182"/>
    </location>
</feature>
<dbReference type="PANTHER" id="PTHR37308:SF1">
    <property type="entry name" value="POLYPRENYL-PHOSPHATE TRANSPORTER"/>
    <property type="match status" value="1"/>
</dbReference>
<evidence type="ECO:0000256" key="1">
    <source>
        <dbReference type="SAM" id="Phobius"/>
    </source>
</evidence>
<comment type="caution">
    <text evidence="2">The sequence shown here is derived from an EMBL/GenBank/DDBJ whole genome shotgun (WGS) entry which is preliminary data.</text>
</comment>
<sequence>MTSLIRTALLGMCMGVAEVVPGVSGGTIAFIGGIYERLINAIRQFTPMLLVDLRRERLATVWQRVDGTFLVLLFSGMLLAIVLFASLIGYLMTNEPVALWSFFLGLVFASVWIVPRRVERFRLELLAPLILGSLAGVYLTSFSQVDLPHTLPYVFMGGAVAVCAWILPGLSGSFLLLILGLYAYVIDAIRQFDLVVLATLAAGCALGLMVFSQFLSWLFSRFRDETLMVLTGFMLGSLGKLWPWKVTVTYRIRSDGSQMPLAQESVLPAEYELATGLDPQLLLAIASVAAGVVLVALLQRFGRQSDGATDTST</sequence>